<keyword evidence="3" id="KW-0695">RNA-directed DNA polymerase</keyword>
<dbReference type="Pfam" id="PF00078">
    <property type="entry name" value="RVT_1"/>
    <property type="match status" value="1"/>
</dbReference>
<feature type="domain" description="Reverse transcriptase" evidence="2">
    <location>
        <begin position="51"/>
        <end position="278"/>
    </location>
</feature>
<keyword evidence="3" id="KW-0548">Nucleotidyltransferase</keyword>
<evidence type="ECO:0000256" key="1">
    <source>
        <dbReference type="ARBA" id="ARBA00034120"/>
    </source>
</evidence>
<accession>A0A060UTS6</accession>
<dbReference type="CDD" id="cd01646">
    <property type="entry name" value="RT_Bac_retron_I"/>
    <property type="match status" value="1"/>
</dbReference>
<dbReference type="GO" id="GO:0003964">
    <property type="term" value="F:RNA-directed DNA polymerase activity"/>
    <property type="evidence" value="ECO:0007669"/>
    <property type="project" value="UniProtKB-KW"/>
</dbReference>
<protein>
    <submittedName>
        <fullName evidence="3">RNA-directed DNA polymerase (Reverse transcriptase)</fullName>
    </submittedName>
</protein>
<dbReference type="Proteomes" id="UP000193925">
    <property type="component" value="Chromosome AFERRI"/>
</dbReference>
<dbReference type="PANTHER" id="PTHR34047:SF8">
    <property type="entry name" value="PROTEIN YKFC"/>
    <property type="match status" value="1"/>
</dbReference>
<evidence type="ECO:0000313" key="5">
    <source>
        <dbReference type="Proteomes" id="UP000193925"/>
    </source>
</evidence>
<sequence length="465" mass="53829">MDSGGLFTQEFSQESLLDIYHNHVAQTSAIGIDRLGKRQFEQQLVRHIEVLHNKANSGTYRFSQYREKLISKGAKRYPREISIPTFRDRIALRALCNVLNNIFASDLSRKIPQAIIHEVKEVIKTGEYEFFAKLDIQDFYPSICHDILLSRIKAKIQNENLLKLLTSGIETPTVPFPNKEAASNKKGVPQGLAVSNILAEIHLVPLDHSYISRDDIRYFRYVDDILVFAKTGAITLVEEMIKRLLDEHKLVAYPLKPGGTKTACGPISDTFHFLGYEFRNQRCLAKMESVKRLEDSLADIFTTYKYKLQKINSQEPNSNTRQFQFNVARNILMWRINLRVTGCLFEGARKGWVFYFSQIDEDHLEQLWRLDRTVGNLLKRFGLPSDCQAKSFVRTFFETKRRNPTANSYIPNFDTTSVEQQRIILSDYFGMVHLNGWNDEAIQAEFAKRIRRVTKELELDIQDIS</sequence>
<dbReference type="AlphaFoldDB" id="A0A060UTS6"/>
<keyword evidence="3" id="KW-0808">Transferase</keyword>
<reference evidence="3" key="1">
    <citation type="submission" date="2014-03" db="EMBL/GenBank/DDBJ databases">
        <authorList>
            <person name="Genoscope - CEA"/>
        </authorList>
    </citation>
    <scope>NUCLEOTIDE SEQUENCE [LARGE SCALE GENOMIC DNA]</scope>
    <source>
        <strain evidence="3">CF27</strain>
    </source>
</reference>
<gene>
    <name evidence="4" type="ORF">AFERRI_20491</name>
    <name evidence="3" type="ORF">AFERRI_370068</name>
</gene>
<dbReference type="EMBL" id="LT841305">
    <property type="protein sequence ID" value="SMH65707.1"/>
    <property type="molecule type" value="Genomic_DNA"/>
</dbReference>
<keyword evidence="5" id="KW-1185">Reference proteome</keyword>
<dbReference type="EMBL" id="CCCS020000031">
    <property type="protein sequence ID" value="CDQ09964.1"/>
    <property type="molecule type" value="Genomic_DNA"/>
</dbReference>
<reference evidence="4 5" key="3">
    <citation type="submission" date="2017-03" db="EMBL/GenBank/DDBJ databases">
        <authorList>
            <person name="Regsiter A."/>
            <person name="William W."/>
        </authorList>
    </citation>
    <scope>NUCLEOTIDE SEQUENCE [LARGE SCALE GENOMIC DNA]</scope>
    <source>
        <strain evidence="4">PRJEB5721</strain>
    </source>
</reference>
<evidence type="ECO:0000259" key="2">
    <source>
        <dbReference type="PROSITE" id="PS50878"/>
    </source>
</evidence>
<dbReference type="PANTHER" id="PTHR34047">
    <property type="entry name" value="NUCLEAR INTRON MATURASE 1, MITOCHONDRIAL-RELATED"/>
    <property type="match status" value="1"/>
</dbReference>
<name>A0A060UTS6_9PROT</name>
<dbReference type="PROSITE" id="PS50878">
    <property type="entry name" value="RT_POL"/>
    <property type="match status" value="1"/>
</dbReference>
<dbReference type="InterPro" id="IPR000477">
    <property type="entry name" value="RT_dom"/>
</dbReference>
<comment type="similarity">
    <text evidence="1">Belongs to the bacterial reverse transcriptase family.</text>
</comment>
<organism evidence="3">
    <name type="scientific">Acidithiobacillus ferrivorans</name>
    <dbReference type="NCBI Taxonomy" id="160808"/>
    <lineage>
        <taxon>Bacteria</taxon>
        <taxon>Pseudomonadati</taxon>
        <taxon>Pseudomonadota</taxon>
        <taxon>Acidithiobacillia</taxon>
        <taxon>Acidithiobacillales</taxon>
        <taxon>Acidithiobacillaceae</taxon>
        <taxon>Acidithiobacillus</taxon>
    </lineage>
</organism>
<reference evidence="3" key="2">
    <citation type="submission" date="2014-07" db="EMBL/GenBank/DDBJ databases">
        <title>Initial genome analysis of the psychrotolerant acidophile Acidithiobacillus ferrivorans CF27: insights into iron and sulfur oxidation pathways and into biofilm formation.</title>
        <authorList>
            <person name="Talla E."/>
            <person name="Hedrich S."/>
            <person name="Mangenot S."/>
            <person name="Ji B."/>
            <person name="Johnson D.B."/>
            <person name="Barbe V."/>
            <person name="Bonnefoy V."/>
        </authorList>
    </citation>
    <scope>NUCLEOTIDE SEQUENCE [LARGE SCALE GENOMIC DNA]</scope>
    <source>
        <strain evidence="3">CF27</strain>
    </source>
</reference>
<evidence type="ECO:0000313" key="4">
    <source>
        <dbReference type="EMBL" id="SMH65707.1"/>
    </source>
</evidence>
<evidence type="ECO:0000313" key="3">
    <source>
        <dbReference type="EMBL" id="CDQ09964.1"/>
    </source>
</evidence>
<dbReference type="SUPFAM" id="SSF56672">
    <property type="entry name" value="DNA/RNA polymerases"/>
    <property type="match status" value="1"/>
</dbReference>
<dbReference type="InterPro" id="IPR043502">
    <property type="entry name" value="DNA/RNA_pol_sf"/>
</dbReference>
<dbReference type="InterPro" id="IPR051083">
    <property type="entry name" value="GrpII_Intron_Splice-Mob/Def"/>
</dbReference>
<proteinExistence type="inferred from homology"/>